<organism evidence="2 3">
    <name type="scientific">Mixia osmundae (strain CBS 9802 / IAM 14324 / JCM 22182 / KY 12970)</name>
    <dbReference type="NCBI Taxonomy" id="764103"/>
    <lineage>
        <taxon>Eukaryota</taxon>
        <taxon>Fungi</taxon>
        <taxon>Dikarya</taxon>
        <taxon>Basidiomycota</taxon>
        <taxon>Pucciniomycotina</taxon>
        <taxon>Mixiomycetes</taxon>
        <taxon>Mixiales</taxon>
        <taxon>Mixiaceae</taxon>
        <taxon>Mixia</taxon>
    </lineage>
</organism>
<feature type="signal peptide" evidence="1">
    <location>
        <begin position="1"/>
        <end position="17"/>
    </location>
</feature>
<evidence type="ECO:0000313" key="3">
    <source>
        <dbReference type="Proteomes" id="UP000009131"/>
    </source>
</evidence>
<dbReference type="EMBL" id="BABT02000110">
    <property type="protein sequence ID" value="GAA97032.1"/>
    <property type="molecule type" value="Genomic_DNA"/>
</dbReference>
<reference evidence="2 3" key="1">
    <citation type="journal article" date="2011" name="J. Gen. Appl. Microbiol.">
        <title>Draft genome sequencing of the enigmatic basidiomycete Mixia osmundae.</title>
        <authorList>
            <person name="Nishida H."/>
            <person name="Nagatsuka Y."/>
            <person name="Sugiyama J."/>
        </authorList>
    </citation>
    <scope>NUCLEOTIDE SEQUENCE [LARGE SCALE GENOMIC DNA]</scope>
    <source>
        <strain evidence="3">CBS 9802 / IAM 14324 / JCM 22182 / KY 12970</strain>
    </source>
</reference>
<accession>G7E2H2</accession>
<reference evidence="2 3" key="2">
    <citation type="journal article" date="2012" name="Open Biol.">
        <title>Characteristics of nucleosomes and linker DNA regions on the genome of the basidiomycete Mixia osmundae revealed by mono- and dinucleosome mapping.</title>
        <authorList>
            <person name="Nishida H."/>
            <person name="Kondo S."/>
            <person name="Matsumoto T."/>
            <person name="Suzuki Y."/>
            <person name="Yoshikawa H."/>
            <person name="Taylor T.D."/>
            <person name="Sugiyama J."/>
        </authorList>
    </citation>
    <scope>NUCLEOTIDE SEQUENCE [LARGE SCALE GENOMIC DNA]</scope>
    <source>
        <strain evidence="3">CBS 9802 / IAM 14324 / JCM 22182 / KY 12970</strain>
    </source>
</reference>
<comment type="caution">
    <text evidence="2">The sequence shown here is derived from an EMBL/GenBank/DDBJ whole genome shotgun (WGS) entry which is preliminary data.</text>
</comment>
<gene>
    <name evidence="2" type="primary">Mo03707</name>
    <name evidence="2" type="ORF">E5Q_03707</name>
</gene>
<keyword evidence="3" id="KW-1185">Reference proteome</keyword>
<dbReference type="RefSeq" id="XP_014565469.1">
    <property type="nucleotide sequence ID" value="XM_014709983.1"/>
</dbReference>
<feature type="chain" id="PRO_5009955681" evidence="1">
    <location>
        <begin position="18"/>
        <end position="108"/>
    </location>
</feature>
<sequence>MLNKLVALVLLAVSVSAFESPCDPVNGCIVGLESDVDGHFGKGNYKVLDTNIWIRCQEMTAAFCQKSSDGLNFVVISGSEPQVQLRSGGAYKGALVSCVPVGEQNCDG</sequence>
<evidence type="ECO:0000256" key="1">
    <source>
        <dbReference type="SAM" id="SignalP"/>
    </source>
</evidence>
<keyword evidence="1" id="KW-0732">Signal</keyword>
<name>G7E2H2_MIXOS</name>
<dbReference type="Proteomes" id="UP000009131">
    <property type="component" value="Unassembled WGS sequence"/>
</dbReference>
<dbReference type="AlphaFoldDB" id="G7E2H2"/>
<proteinExistence type="predicted"/>
<evidence type="ECO:0000313" key="2">
    <source>
        <dbReference type="EMBL" id="GAA97032.1"/>
    </source>
</evidence>
<dbReference type="InParanoid" id="G7E2H2"/>
<protein>
    <submittedName>
        <fullName evidence="2">Uncharacterized protein</fullName>
    </submittedName>
</protein>
<dbReference type="HOGENOM" id="CLU_2197586_0_0_1"/>